<evidence type="ECO:0000256" key="1">
    <source>
        <dbReference type="ARBA" id="ARBA00006184"/>
    </source>
</evidence>
<dbReference type="InterPro" id="IPR036388">
    <property type="entry name" value="WH-like_DNA-bd_sf"/>
</dbReference>
<dbReference type="InterPro" id="IPR015163">
    <property type="entry name" value="Cdc6_C"/>
</dbReference>
<gene>
    <name evidence="4" type="ORF">B1A_01109</name>
</gene>
<evidence type="ECO:0000313" key="4">
    <source>
        <dbReference type="EMBL" id="EQD80229.1"/>
    </source>
</evidence>
<dbReference type="Gene3D" id="1.10.10.10">
    <property type="entry name" value="Winged helix-like DNA-binding domain superfamily/Winged helix DNA-binding domain"/>
    <property type="match status" value="1"/>
</dbReference>
<reference evidence="4" key="2">
    <citation type="journal article" date="2014" name="ISME J.">
        <title>Microbial stratification in low pH oxic and suboxic macroscopic growths along an acid mine drainage.</title>
        <authorList>
            <person name="Mendez-Garcia C."/>
            <person name="Mesa V."/>
            <person name="Sprenger R.R."/>
            <person name="Richter M."/>
            <person name="Diez M.S."/>
            <person name="Solano J."/>
            <person name="Bargiela R."/>
            <person name="Golyshina O.V."/>
            <person name="Manteca A."/>
            <person name="Ramos J.L."/>
            <person name="Gallego J.R."/>
            <person name="Llorente I."/>
            <person name="Martins Dos Santos V.A."/>
            <person name="Jensen O.N."/>
            <person name="Pelaez A.I."/>
            <person name="Sanchez J."/>
            <person name="Ferrer M."/>
        </authorList>
    </citation>
    <scope>NUCLEOTIDE SEQUENCE</scope>
</reference>
<name>T1DFX6_9ZZZZ</name>
<dbReference type="SMART" id="SM01074">
    <property type="entry name" value="Cdc6_C"/>
    <property type="match status" value="1"/>
</dbReference>
<evidence type="ECO:0000259" key="3">
    <source>
        <dbReference type="SMART" id="SM01074"/>
    </source>
</evidence>
<proteinExistence type="inferred from homology"/>
<dbReference type="SUPFAM" id="SSF46785">
    <property type="entry name" value="Winged helix' DNA-binding domain"/>
    <property type="match status" value="1"/>
</dbReference>
<comment type="caution">
    <text evidence="4">The sequence shown here is derived from an EMBL/GenBank/DDBJ whole genome shotgun (WGS) entry which is preliminary data.</text>
</comment>
<keyword evidence="2" id="KW-0235">DNA replication</keyword>
<evidence type="ECO:0000256" key="2">
    <source>
        <dbReference type="ARBA" id="ARBA00022705"/>
    </source>
</evidence>
<protein>
    <submittedName>
        <fullName evidence="4">Protein containing CDC6</fullName>
    </submittedName>
</protein>
<dbReference type="InterPro" id="IPR036390">
    <property type="entry name" value="WH_DNA-bd_sf"/>
</dbReference>
<feature type="domain" description="Cdc6 C-terminal" evidence="3">
    <location>
        <begin position="2"/>
        <end position="68"/>
    </location>
</feature>
<reference evidence="4" key="1">
    <citation type="submission" date="2013-08" db="EMBL/GenBank/DDBJ databases">
        <authorList>
            <person name="Mendez C."/>
            <person name="Richter M."/>
            <person name="Ferrer M."/>
            <person name="Sanchez J."/>
        </authorList>
    </citation>
    <scope>NUCLEOTIDE SEQUENCE</scope>
</reference>
<sequence length="100" mass="10990">HRGRRTRGTAKLAQKLGLQPLHARSVSNHLSDLEALGLIRATIVSRGRGGRTREIIVDVPIAETLPALEEDPLLAPLGRPRNRGQLLLTNFDNPARTTPY</sequence>
<organism evidence="4">
    <name type="scientific">mine drainage metagenome</name>
    <dbReference type="NCBI Taxonomy" id="410659"/>
    <lineage>
        <taxon>unclassified sequences</taxon>
        <taxon>metagenomes</taxon>
        <taxon>ecological metagenomes</taxon>
    </lineage>
</organism>
<dbReference type="AlphaFoldDB" id="T1DFX6"/>
<accession>T1DFX6</accession>
<feature type="non-terminal residue" evidence="4">
    <location>
        <position position="1"/>
    </location>
</feature>
<comment type="similarity">
    <text evidence="1">Belongs to the CDC6/cdc18 family.</text>
</comment>
<dbReference type="EMBL" id="AUZX01000842">
    <property type="protein sequence ID" value="EQD80229.1"/>
    <property type="molecule type" value="Genomic_DNA"/>
</dbReference>
<dbReference type="Pfam" id="PF09079">
    <property type="entry name" value="WHD_Cdc6"/>
    <property type="match status" value="1"/>
</dbReference>
<dbReference type="GO" id="GO:0006260">
    <property type="term" value="P:DNA replication"/>
    <property type="evidence" value="ECO:0007669"/>
    <property type="project" value="UniProtKB-KW"/>
</dbReference>